<evidence type="ECO:0000313" key="6">
    <source>
        <dbReference type="EMBL" id="TGG82375.1"/>
    </source>
</evidence>
<comment type="cofactor">
    <cofactor evidence="1">
        <name>FAD</name>
        <dbReference type="ChEBI" id="CHEBI:57692"/>
    </cofactor>
</comment>
<dbReference type="Proteomes" id="UP000298111">
    <property type="component" value="Unassembled WGS sequence"/>
</dbReference>
<comment type="caution">
    <text evidence="6">The sequence shown here is derived from an EMBL/GenBank/DDBJ whole genome shotgun (WGS) entry which is preliminary data.</text>
</comment>
<sequence length="422" mass="44005">METYDVVVAGLGAAGSSAVRHLAAAGLSVLGLERYGPVHTMGSSHGGTRIVRHAYAEGDAFVPLLARAHQLWDELAEPYGAPLLHRTGMLISGGPGAPAVAATIDCALRFGMPHQVLDAEGIRALSPPGTAVPDDAVGCLDVRAGYVRPEEALALHHRLAEEDGARLRFREPLLSFTCVRGGVTVRTHQETYSCGHLVLCGGAWSRRLLPGLPVPVRPQRQVQHWFDLAPEAAGHFAPERFPVHVWQDPGLFYVMPAVDGPDGGLKCCAEGDPPPCDPDTLPREASPAEIAEAEHQLRRHLAGTGRWRRAAVCTYPQTPDNHFLLGAAPGHESVWLATGLGGHGFKFLPVLGEVVLGMVDGTPRFPDEVLAPFAPDRTVGGAGTAGEDGGASGTGGAAADGGHGADGEERAAGAAGPVAGRL</sequence>
<dbReference type="RefSeq" id="WP_016467925.1">
    <property type="nucleotide sequence ID" value="NZ_CP048875.1"/>
</dbReference>
<keyword evidence="2" id="KW-0285">Flavoprotein</keyword>
<keyword evidence="3" id="KW-0274">FAD</keyword>
<feature type="compositionally biased region" description="Low complexity" evidence="5">
    <location>
        <begin position="412"/>
        <end position="422"/>
    </location>
</feature>
<dbReference type="SUPFAM" id="SSF51905">
    <property type="entry name" value="FAD/NAD(P)-binding domain"/>
    <property type="match status" value="1"/>
</dbReference>
<dbReference type="InterPro" id="IPR006076">
    <property type="entry name" value="FAD-dep_OxRdtase"/>
</dbReference>
<dbReference type="NCBIfam" id="NF008425">
    <property type="entry name" value="PRK11259.1"/>
    <property type="match status" value="1"/>
</dbReference>
<evidence type="ECO:0000313" key="7">
    <source>
        <dbReference type="Proteomes" id="UP000298111"/>
    </source>
</evidence>
<dbReference type="EMBL" id="RCIY01000062">
    <property type="protein sequence ID" value="TGG82375.1"/>
    <property type="molecule type" value="Genomic_DNA"/>
</dbReference>
<dbReference type="GO" id="GO:0050660">
    <property type="term" value="F:flavin adenine dinucleotide binding"/>
    <property type="evidence" value="ECO:0007669"/>
    <property type="project" value="InterPro"/>
</dbReference>
<dbReference type="AlphaFoldDB" id="A0A6C1C1X1"/>
<evidence type="ECO:0000256" key="1">
    <source>
        <dbReference type="ARBA" id="ARBA00001974"/>
    </source>
</evidence>
<keyword evidence="4" id="KW-0560">Oxidoreductase</keyword>
<dbReference type="InterPro" id="IPR036188">
    <property type="entry name" value="FAD/NAD-bd_sf"/>
</dbReference>
<evidence type="ECO:0000256" key="5">
    <source>
        <dbReference type="SAM" id="MobiDB-lite"/>
    </source>
</evidence>
<reference evidence="6 7" key="1">
    <citation type="submission" date="2018-10" db="EMBL/GenBank/DDBJ databases">
        <title>Isolation of pseudouridimycin from Streptomyces albus DSM 40763.</title>
        <authorList>
            <person name="Rosenqvist P."/>
            <person name="Metsae-Ketelae M."/>
            <person name="Virta P."/>
        </authorList>
    </citation>
    <scope>NUCLEOTIDE SEQUENCE [LARGE SCALE GENOMIC DNA]</scope>
    <source>
        <strain evidence="6 7">DSM 40763</strain>
    </source>
</reference>
<feature type="compositionally biased region" description="Gly residues" evidence="5">
    <location>
        <begin position="380"/>
        <end position="402"/>
    </location>
</feature>
<protein>
    <submittedName>
        <fullName evidence="6">N-methyl-L-tryptophan oxidase</fullName>
    </submittedName>
</protein>
<accession>A0A6C1C1X1</accession>
<dbReference type="Gene3D" id="3.50.50.60">
    <property type="entry name" value="FAD/NAD(P)-binding domain"/>
    <property type="match status" value="1"/>
</dbReference>
<gene>
    <name evidence="6" type="ORF">D8771_17500</name>
</gene>
<feature type="region of interest" description="Disordered" evidence="5">
    <location>
        <begin position="380"/>
        <end position="422"/>
    </location>
</feature>
<dbReference type="InterPro" id="IPR045170">
    <property type="entry name" value="MTOX"/>
</dbReference>
<dbReference type="Gene3D" id="3.30.9.10">
    <property type="entry name" value="D-Amino Acid Oxidase, subunit A, domain 2"/>
    <property type="match status" value="1"/>
</dbReference>
<dbReference type="Pfam" id="PF01266">
    <property type="entry name" value="DAO"/>
    <property type="match status" value="1"/>
</dbReference>
<dbReference type="PANTHER" id="PTHR10961">
    <property type="entry name" value="PEROXISOMAL SARCOSINE OXIDASE"/>
    <property type="match status" value="1"/>
</dbReference>
<dbReference type="GeneID" id="75184732"/>
<organism evidence="6 7">
    <name type="scientific">Streptomyces albus</name>
    <dbReference type="NCBI Taxonomy" id="1888"/>
    <lineage>
        <taxon>Bacteria</taxon>
        <taxon>Bacillati</taxon>
        <taxon>Actinomycetota</taxon>
        <taxon>Actinomycetes</taxon>
        <taxon>Kitasatosporales</taxon>
        <taxon>Streptomycetaceae</taxon>
        <taxon>Streptomyces</taxon>
    </lineage>
</organism>
<dbReference type="SUPFAM" id="SSF54373">
    <property type="entry name" value="FAD-linked reductases, C-terminal domain"/>
    <property type="match status" value="1"/>
</dbReference>
<evidence type="ECO:0000256" key="2">
    <source>
        <dbReference type="ARBA" id="ARBA00022630"/>
    </source>
</evidence>
<dbReference type="GO" id="GO:0008115">
    <property type="term" value="F:sarcosine oxidase activity"/>
    <property type="evidence" value="ECO:0007669"/>
    <property type="project" value="TreeGrafter"/>
</dbReference>
<proteinExistence type="predicted"/>
<evidence type="ECO:0000256" key="4">
    <source>
        <dbReference type="ARBA" id="ARBA00023002"/>
    </source>
</evidence>
<dbReference type="PANTHER" id="PTHR10961:SF7">
    <property type="entry name" value="FAD DEPENDENT OXIDOREDUCTASE DOMAIN-CONTAINING PROTEIN"/>
    <property type="match status" value="1"/>
</dbReference>
<evidence type="ECO:0000256" key="3">
    <source>
        <dbReference type="ARBA" id="ARBA00022827"/>
    </source>
</evidence>
<name>A0A6C1C1X1_9ACTN</name>